<gene>
    <name evidence="3" type="ORF">EDC14_1005181</name>
</gene>
<dbReference type="InterPro" id="IPR036721">
    <property type="entry name" value="RCK_C_sf"/>
</dbReference>
<dbReference type="InterPro" id="IPR036291">
    <property type="entry name" value="NAD(P)-bd_dom_sf"/>
</dbReference>
<name>A0A4R1S2Q3_HYDET</name>
<dbReference type="AlphaFoldDB" id="A0A4R1S2Q3"/>
<dbReference type="EMBL" id="SLUN01000005">
    <property type="protein sequence ID" value="TCL73319.1"/>
    <property type="molecule type" value="Genomic_DNA"/>
</dbReference>
<dbReference type="GO" id="GO:0006813">
    <property type="term" value="P:potassium ion transport"/>
    <property type="evidence" value="ECO:0007669"/>
    <property type="project" value="InterPro"/>
</dbReference>
<evidence type="ECO:0000313" key="4">
    <source>
        <dbReference type="Proteomes" id="UP000295008"/>
    </source>
</evidence>
<dbReference type="GO" id="GO:0008324">
    <property type="term" value="F:monoatomic cation transmembrane transporter activity"/>
    <property type="evidence" value="ECO:0007669"/>
    <property type="project" value="InterPro"/>
</dbReference>
<feature type="domain" description="RCK C-terminal" evidence="2">
    <location>
        <begin position="135"/>
        <end position="220"/>
    </location>
</feature>
<dbReference type="InterPro" id="IPR006037">
    <property type="entry name" value="RCK_C"/>
</dbReference>
<dbReference type="Pfam" id="PF02254">
    <property type="entry name" value="TrkA_N"/>
    <property type="match status" value="1"/>
</dbReference>
<protein>
    <submittedName>
        <fullName evidence="3">Trk system potassium uptake protein TrkA</fullName>
    </submittedName>
</protein>
<dbReference type="PANTHER" id="PTHR43833">
    <property type="entry name" value="POTASSIUM CHANNEL PROTEIN 2-RELATED-RELATED"/>
    <property type="match status" value="1"/>
</dbReference>
<dbReference type="InterPro" id="IPR050721">
    <property type="entry name" value="Trk_Ktr_HKT_K-transport"/>
</dbReference>
<dbReference type="PROSITE" id="PS51202">
    <property type="entry name" value="RCK_C"/>
    <property type="match status" value="1"/>
</dbReference>
<feature type="domain" description="RCK N-terminal" evidence="1">
    <location>
        <begin position="2"/>
        <end position="118"/>
    </location>
</feature>
<dbReference type="InterPro" id="IPR003148">
    <property type="entry name" value="RCK_N"/>
</dbReference>
<keyword evidence="4" id="KW-1185">Reference proteome</keyword>
<dbReference type="SUPFAM" id="SSF51735">
    <property type="entry name" value="NAD(P)-binding Rossmann-fold domains"/>
    <property type="match status" value="1"/>
</dbReference>
<dbReference type="SUPFAM" id="SSF116726">
    <property type="entry name" value="TrkA C-terminal domain-like"/>
    <property type="match status" value="1"/>
</dbReference>
<dbReference type="Proteomes" id="UP000295008">
    <property type="component" value="Unassembled WGS sequence"/>
</dbReference>
<dbReference type="PROSITE" id="PS51201">
    <property type="entry name" value="RCK_N"/>
    <property type="match status" value="1"/>
</dbReference>
<organism evidence="3 4">
    <name type="scientific">Hydrogenispora ethanolica</name>
    <dbReference type="NCBI Taxonomy" id="1082276"/>
    <lineage>
        <taxon>Bacteria</taxon>
        <taxon>Bacillati</taxon>
        <taxon>Bacillota</taxon>
        <taxon>Hydrogenispora</taxon>
    </lineage>
</organism>
<dbReference type="Pfam" id="PF02080">
    <property type="entry name" value="TrkA_C"/>
    <property type="match status" value="1"/>
</dbReference>
<sequence length="226" mass="25285">MIKQYAVIGLGRFGTSVARTLFRLGQEVLAIDTSEERVKYIADEVTHSLVADTTDANVLKNIGIANFDVVIVAIGENVQANIMTTLLLKELGVKYVLVKALNKMQGRVLEKIGADRVVYPERDMGKRVAHNLVAPNMVDYIELAQGFRISEFMAYKDMFGKSLRTLNLRFKYNLNVLLIKRAGGELISSPGPDDIIQMGDMLVLAGEKEALDNFERHQDQLKKQIK</sequence>
<dbReference type="PANTHER" id="PTHR43833:SF7">
    <property type="entry name" value="KTR SYSTEM POTASSIUM UPTAKE PROTEIN C"/>
    <property type="match status" value="1"/>
</dbReference>
<comment type="caution">
    <text evidence="3">The sequence shown here is derived from an EMBL/GenBank/DDBJ whole genome shotgun (WGS) entry which is preliminary data.</text>
</comment>
<dbReference type="OrthoDB" id="9776294at2"/>
<dbReference type="RefSeq" id="WP_132013465.1">
    <property type="nucleotide sequence ID" value="NZ_SLUN01000005.1"/>
</dbReference>
<dbReference type="Gene3D" id="3.30.70.1450">
    <property type="entry name" value="Regulator of K+ conductance, C-terminal domain"/>
    <property type="match status" value="1"/>
</dbReference>
<accession>A0A4R1S2Q3</accession>
<proteinExistence type="predicted"/>
<evidence type="ECO:0000313" key="3">
    <source>
        <dbReference type="EMBL" id="TCL73319.1"/>
    </source>
</evidence>
<dbReference type="Gene3D" id="3.40.50.720">
    <property type="entry name" value="NAD(P)-binding Rossmann-like Domain"/>
    <property type="match status" value="1"/>
</dbReference>
<evidence type="ECO:0000259" key="1">
    <source>
        <dbReference type="PROSITE" id="PS51201"/>
    </source>
</evidence>
<evidence type="ECO:0000259" key="2">
    <source>
        <dbReference type="PROSITE" id="PS51202"/>
    </source>
</evidence>
<reference evidence="3 4" key="1">
    <citation type="submission" date="2019-03" db="EMBL/GenBank/DDBJ databases">
        <title>Genomic Encyclopedia of Type Strains, Phase IV (KMG-IV): sequencing the most valuable type-strain genomes for metagenomic binning, comparative biology and taxonomic classification.</title>
        <authorList>
            <person name="Goeker M."/>
        </authorList>
    </citation>
    <scope>NUCLEOTIDE SEQUENCE [LARGE SCALE GENOMIC DNA]</scope>
    <source>
        <strain evidence="3 4">LX-B</strain>
    </source>
</reference>